<dbReference type="SUPFAM" id="SSF53167">
    <property type="entry name" value="Purine and uridine phosphorylases"/>
    <property type="match status" value="1"/>
</dbReference>
<reference evidence="1" key="1">
    <citation type="submission" date="2022-12" db="EMBL/GenBank/DDBJ databases">
        <authorList>
            <person name="Petersen C."/>
        </authorList>
    </citation>
    <scope>NUCLEOTIDE SEQUENCE</scope>
    <source>
        <strain evidence="1">IBT 15544</strain>
    </source>
</reference>
<dbReference type="Proteomes" id="UP001150904">
    <property type="component" value="Unassembled WGS sequence"/>
</dbReference>
<evidence type="ECO:0000313" key="1">
    <source>
        <dbReference type="EMBL" id="KAJ5202158.1"/>
    </source>
</evidence>
<dbReference type="OrthoDB" id="4363784at2759"/>
<dbReference type="EMBL" id="JAPQKR010000013">
    <property type="protein sequence ID" value="KAJ5202158.1"/>
    <property type="molecule type" value="Genomic_DNA"/>
</dbReference>
<dbReference type="AlphaFoldDB" id="A0A9W9SXR1"/>
<dbReference type="GO" id="GO:0003824">
    <property type="term" value="F:catalytic activity"/>
    <property type="evidence" value="ECO:0007669"/>
    <property type="project" value="InterPro"/>
</dbReference>
<protein>
    <recommendedName>
        <fullName evidence="3">Nucleoside phosphorylase domain-containing protein</fullName>
    </recommendedName>
</protein>
<dbReference type="Gene3D" id="3.40.50.1580">
    <property type="entry name" value="Nucleoside phosphorylase domain"/>
    <property type="match status" value="1"/>
</dbReference>
<dbReference type="InterPro" id="IPR035994">
    <property type="entry name" value="Nucleoside_phosphorylase_sf"/>
</dbReference>
<proteinExistence type="predicted"/>
<name>A0A9W9SXR1_9EURO</name>
<dbReference type="GO" id="GO:0009116">
    <property type="term" value="P:nucleoside metabolic process"/>
    <property type="evidence" value="ECO:0007669"/>
    <property type="project" value="InterPro"/>
</dbReference>
<dbReference type="RefSeq" id="XP_058308074.1">
    <property type="nucleotide sequence ID" value="XM_058453883.1"/>
</dbReference>
<organism evidence="1 2">
    <name type="scientific">Penicillium cinerascens</name>
    <dbReference type="NCBI Taxonomy" id="70096"/>
    <lineage>
        <taxon>Eukaryota</taxon>
        <taxon>Fungi</taxon>
        <taxon>Dikarya</taxon>
        <taxon>Ascomycota</taxon>
        <taxon>Pezizomycotina</taxon>
        <taxon>Eurotiomycetes</taxon>
        <taxon>Eurotiomycetidae</taxon>
        <taxon>Eurotiales</taxon>
        <taxon>Aspergillaceae</taxon>
        <taxon>Penicillium</taxon>
    </lineage>
</organism>
<dbReference type="InterPro" id="IPR053137">
    <property type="entry name" value="NLR-like"/>
</dbReference>
<evidence type="ECO:0008006" key="3">
    <source>
        <dbReference type="Google" id="ProtNLM"/>
    </source>
</evidence>
<gene>
    <name evidence="1" type="ORF">N7498_006821</name>
</gene>
<comment type="caution">
    <text evidence="1">The sequence shown here is derived from an EMBL/GenBank/DDBJ whole genome shotgun (WGS) entry which is preliminary data.</text>
</comment>
<sequence>MTILYLIRVIKDSRRRDQLARDLDIYCVEIEAAGLINNFPCLVIRGIYDYADLYKNKEWQGYTAAVVAAYTKELLLVIIVDQINYTLTTRDTLVDSVHRFDVLLDLTAIPVIENFVGRQGELEQL</sequence>
<dbReference type="PANTHER" id="PTHR46082">
    <property type="entry name" value="ATP/GTP-BINDING PROTEIN-RELATED"/>
    <property type="match status" value="1"/>
</dbReference>
<dbReference type="PANTHER" id="PTHR46082:SF11">
    <property type="entry name" value="AAA+ ATPASE DOMAIN-CONTAINING PROTEIN-RELATED"/>
    <property type="match status" value="1"/>
</dbReference>
<accession>A0A9W9SXR1</accession>
<dbReference type="GeneID" id="83181184"/>
<keyword evidence="2" id="KW-1185">Reference proteome</keyword>
<evidence type="ECO:0000313" key="2">
    <source>
        <dbReference type="Proteomes" id="UP001150904"/>
    </source>
</evidence>
<reference evidence="1" key="2">
    <citation type="journal article" date="2023" name="IMA Fungus">
        <title>Comparative genomic study of the Penicillium genus elucidates a diverse pangenome and 15 lateral gene transfer events.</title>
        <authorList>
            <person name="Petersen C."/>
            <person name="Sorensen T."/>
            <person name="Nielsen M.R."/>
            <person name="Sondergaard T.E."/>
            <person name="Sorensen J.L."/>
            <person name="Fitzpatrick D.A."/>
            <person name="Frisvad J.C."/>
            <person name="Nielsen K.L."/>
        </authorList>
    </citation>
    <scope>NUCLEOTIDE SEQUENCE</scope>
    <source>
        <strain evidence="1">IBT 15544</strain>
    </source>
</reference>